<gene>
    <name evidence="2" type="ORF">BD310DRAFT_942361</name>
</gene>
<name>A0A4Q9PA68_9APHY</name>
<dbReference type="Pfam" id="PF00646">
    <property type="entry name" value="F-box"/>
    <property type="match status" value="1"/>
</dbReference>
<evidence type="ECO:0000313" key="3">
    <source>
        <dbReference type="Proteomes" id="UP000292082"/>
    </source>
</evidence>
<proteinExistence type="predicted"/>
<reference evidence="2 3" key="1">
    <citation type="submission" date="2019-01" db="EMBL/GenBank/DDBJ databases">
        <title>Draft genome sequences of three monokaryotic isolates of the white-rot basidiomycete fungus Dichomitus squalens.</title>
        <authorList>
            <consortium name="DOE Joint Genome Institute"/>
            <person name="Lopez S.C."/>
            <person name="Andreopoulos B."/>
            <person name="Pangilinan J."/>
            <person name="Lipzen A."/>
            <person name="Riley R."/>
            <person name="Ahrendt S."/>
            <person name="Ng V."/>
            <person name="Barry K."/>
            <person name="Daum C."/>
            <person name="Grigoriev I.V."/>
            <person name="Hilden K.S."/>
            <person name="Makela M.R."/>
            <person name="de Vries R.P."/>
        </authorList>
    </citation>
    <scope>NUCLEOTIDE SEQUENCE [LARGE SCALE GENOMIC DNA]</scope>
    <source>
        <strain evidence="2 3">CBS 464.89</strain>
    </source>
</reference>
<protein>
    <recommendedName>
        <fullName evidence="1">F-box domain-containing protein</fullName>
    </recommendedName>
</protein>
<feature type="domain" description="F-box" evidence="1">
    <location>
        <begin position="13"/>
        <end position="47"/>
    </location>
</feature>
<dbReference type="SUPFAM" id="SSF81383">
    <property type="entry name" value="F-box domain"/>
    <property type="match status" value="1"/>
</dbReference>
<dbReference type="Proteomes" id="UP000292082">
    <property type="component" value="Unassembled WGS sequence"/>
</dbReference>
<sequence length="100" mass="11823">MDAAIARKRVSHILDLPFDTLYNLITFVPQWDLSRLARTCRHLLQALNAELIRRPCIRYGRLPLVHYWLRIGDEHSHTHLLRHLTIQGLETQPSRLTSYE</sequence>
<dbReference type="InterPro" id="IPR001810">
    <property type="entry name" value="F-box_dom"/>
</dbReference>
<evidence type="ECO:0000259" key="1">
    <source>
        <dbReference type="Pfam" id="PF00646"/>
    </source>
</evidence>
<organism evidence="2 3">
    <name type="scientific">Dichomitus squalens</name>
    <dbReference type="NCBI Taxonomy" id="114155"/>
    <lineage>
        <taxon>Eukaryota</taxon>
        <taxon>Fungi</taxon>
        <taxon>Dikarya</taxon>
        <taxon>Basidiomycota</taxon>
        <taxon>Agaricomycotina</taxon>
        <taxon>Agaricomycetes</taxon>
        <taxon>Polyporales</taxon>
        <taxon>Polyporaceae</taxon>
        <taxon>Dichomitus</taxon>
    </lineage>
</organism>
<dbReference type="InterPro" id="IPR036047">
    <property type="entry name" value="F-box-like_dom_sf"/>
</dbReference>
<dbReference type="AlphaFoldDB" id="A0A4Q9PA68"/>
<evidence type="ECO:0000313" key="2">
    <source>
        <dbReference type="EMBL" id="TBU51338.1"/>
    </source>
</evidence>
<keyword evidence="3" id="KW-1185">Reference proteome</keyword>
<accession>A0A4Q9PA68</accession>
<dbReference type="EMBL" id="ML145338">
    <property type="protein sequence ID" value="TBU51338.1"/>
    <property type="molecule type" value="Genomic_DNA"/>
</dbReference>